<organism evidence="1 2">
    <name type="scientific">Deinococcus malanensis</name>
    <dbReference type="NCBI Taxonomy" id="1706855"/>
    <lineage>
        <taxon>Bacteria</taxon>
        <taxon>Thermotogati</taxon>
        <taxon>Deinococcota</taxon>
        <taxon>Deinococci</taxon>
        <taxon>Deinococcales</taxon>
        <taxon>Deinococcaceae</taxon>
        <taxon>Deinococcus</taxon>
    </lineage>
</organism>
<gene>
    <name evidence="1" type="ORF">GCM10008955_17420</name>
</gene>
<keyword evidence="2" id="KW-1185">Reference proteome</keyword>
<comment type="caution">
    <text evidence="1">The sequence shown here is derived from an EMBL/GenBank/DDBJ whole genome shotgun (WGS) entry which is preliminary data.</text>
</comment>
<accession>A0ABQ2ET05</accession>
<dbReference type="EMBL" id="BMPP01000006">
    <property type="protein sequence ID" value="GGK24361.1"/>
    <property type="molecule type" value="Genomic_DNA"/>
</dbReference>
<evidence type="ECO:0000313" key="1">
    <source>
        <dbReference type="EMBL" id="GGK24361.1"/>
    </source>
</evidence>
<sequence>MPENPIKMMLLTSLTTTETVADMLLLALLVHGTAVHALSGRAAAVDGPDYEALRTLNSQLRTDVFAIRGQLFWEYLDMAWVAKFMFGPSMERVICALPSDVRLVGAEETTALEMSATLRSFAYSTQQAVCRGRRNHPELVDSSHGQKRVQAVLNLADRCDPLVCFDWTRTTFLEAISALTTHAEHKPGLRLSTHLEALAQDVYQDSFDTPSYNFNHDMLTEAVERLRPYLPRPQTEEEDEQLRQALGDYRASLLKTAWDQVDVFG</sequence>
<dbReference type="Proteomes" id="UP000647587">
    <property type="component" value="Unassembled WGS sequence"/>
</dbReference>
<dbReference type="RefSeq" id="WP_189006858.1">
    <property type="nucleotide sequence ID" value="NZ_BMPP01000006.1"/>
</dbReference>
<proteinExistence type="predicted"/>
<evidence type="ECO:0000313" key="2">
    <source>
        <dbReference type="Proteomes" id="UP000647587"/>
    </source>
</evidence>
<name>A0ABQ2ET05_9DEIO</name>
<reference evidence="2" key="1">
    <citation type="journal article" date="2019" name="Int. J. Syst. Evol. Microbiol.">
        <title>The Global Catalogue of Microorganisms (GCM) 10K type strain sequencing project: providing services to taxonomists for standard genome sequencing and annotation.</title>
        <authorList>
            <consortium name="The Broad Institute Genomics Platform"/>
            <consortium name="The Broad Institute Genome Sequencing Center for Infectious Disease"/>
            <person name="Wu L."/>
            <person name="Ma J."/>
        </authorList>
    </citation>
    <scope>NUCLEOTIDE SEQUENCE [LARGE SCALE GENOMIC DNA]</scope>
    <source>
        <strain evidence="2">JCM 30331</strain>
    </source>
</reference>
<protein>
    <submittedName>
        <fullName evidence="1">Uncharacterized protein</fullName>
    </submittedName>
</protein>